<evidence type="ECO:0000256" key="8">
    <source>
        <dbReference type="ARBA" id="ARBA00022927"/>
    </source>
</evidence>
<evidence type="ECO:0000256" key="1">
    <source>
        <dbReference type="ARBA" id="ARBA00004533"/>
    </source>
</evidence>
<evidence type="ECO:0000313" key="11">
    <source>
        <dbReference type="EMBL" id="RJG17534.1"/>
    </source>
</evidence>
<evidence type="ECO:0000313" key="12">
    <source>
        <dbReference type="Proteomes" id="UP000283734"/>
    </source>
</evidence>
<evidence type="ECO:0000256" key="4">
    <source>
        <dbReference type="ARBA" id="ARBA00022448"/>
    </source>
</evidence>
<dbReference type="EMBL" id="QYYA01000003">
    <property type="protein sequence ID" value="RJG17534.1"/>
    <property type="molecule type" value="Genomic_DNA"/>
</dbReference>
<keyword evidence="8" id="KW-0653">Protein transport</keyword>
<dbReference type="GO" id="GO:0005886">
    <property type="term" value="C:plasma membrane"/>
    <property type="evidence" value="ECO:0007669"/>
    <property type="project" value="UniProtKB-SubCell"/>
</dbReference>
<keyword evidence="7" id="KW-0812">Transmembrane</keyword>
<evidence type="ECO:0000256" key="2">
    <source>
        <dbReference type="ARBA" id="ARBA00007208"/>
    </source>
</evidence>
<evidence type="ECO:0000256" key="3">
    <source>
        <dbReference type="ARBA" id="ARBA00021563"/>
    </source>
</evidence>
<dbReference type="InterPro" id="IPR022792">
    <property type="entry name" value="T2SS_protein-GspN"/>
</dbReference>
<evidence type="ECO:0000256" key="5">
    <source>
        <dbReference type="ARBA" id="ARBA00022475"/>
    </source>
</evidence>
<evidence type="ECO:0000256" key="7">
    <source>
        <dbReference type="ARBA" id="ARBA00022692"/>
    </source>
</evidence>
<proteinExistence type="inferred from homology"/>
<keyword evidence="6" id="KW-0997">Cell inner membrane</keyword>
<dbReference type="Proteomes" id="UP000283734">
    <property type="component" value="Unassembled WGS sequence"/>
</dbReference>
<dbReference type="Pfam" id="PF01203">
    <property type="entry name" value="T2SSN"/>
    <property type="match status" value="1"/>
</dbReference>
<comment type="subcellular location">
    <subcellularLocation>
        <location evidence="1">Cell inner membrane</location>
    </subcellularLocation>
</comment>
<comment type="similarity">
    <text evidence="2">Belongs to the GSP N family.</text>
</comment>
<comment type="caution">
    <text evidence="11">The sequence shown here is derived from an EMBL/GenBank/DDBJ whole genome shotgun (WGS) entry which is preliminary data.</text>
</comment>
<evidence type="ECO:0000256" key="6">
    <source>
        <dbReference type="ARBA" id="ARBA00022519"/>
    </source>
</evidence>
<keyword evidence="9" id="KW-0472">Membrane</keyword>
<dbReference type="GO" id="GO:0015628">
    <property type="term" value="P:protein secretion by the type II secretion system"/>
    <property type="evidence" value="ECO:0007669"/>
    <property type="project" value="InterPro"/>
</dbReference>
<organism evidence="11 12">
    <name type="scientific">Alcanivorax profundi</name>
    <dbReference type="NCBI Taxonomy" id="2338368"/>
    <lineage>
        <taxon>Bacteria</taxon>
        <taxon>Pseudomonadati</taxon>
        <taxon>Pseudomonadota</taxon>
        <taxon>Gammaproteobacteria</taxon>
        <taxon>Oceanospirillales</taxon>
        <taxon>Alcanivoracaceae</taxon>
        <taxon>Alcanivorax</taxon>
    </lineage>
</organism>
<keyword evidence="12" id="KW-1185">Reference proteome</keyword>
<keyword evidence="4" id="KW-0813">Transport</keyword>
<protein>
    <recommendedName>
        <fullName evidence="3">Type II secretion system protein N</fullName>
    </recommendedName>
    <alternativeName>
        <fullName evidence="10">General secretion pathway protein N</fullName>
    </alternativeName>
</protein>
<evidence type="ECO:0000256" key="10">
    <source>
        <dbReference type="ARBA" id="ARBA00030772"/>
    </source>
</evidence>
<dbReference type="GO" id="GO:0015627">
    <property type="term" value="C:type II protein secretion system complex"/>
    <property type="evidence" value="ECO:0007669"/>
    <property type="project" value="InterPro"/>
</dbReference>
<dbReference type="AlphaFoldDB" id="A0A418XXI5"/>
<reference evidence="11 12" key="1">
    <citation type="submission" date="2018-09" db="EMBL/GenBank/DDBJ databases">
        <title>Alcanivorax profundi sp. nov., isolated from 1000 m-depth seawater of the Mariana Trench.</title>
        <authorList>
            <person name="Liu J."/>
        </authorList>
    </citation>
    <scope>NUCLEOTIDE SEQUENCE [LARGE SCALE GENOMIC DNA]</scope>
    <source>
        <strain evidence="11 12">MTEO17</strain>
    </source>
</reference>
<name>A0A418XXI5_9GAMM</name>
<evidence type="ECO:0000256" key="9">
    <source>
        <dbReference type="ARBA" id="ARBA00023136"/>
    </source>
</evidence>
<sequence>MPPLRSILGLSAIFITAFLFFMIMLMPASVVTGALPEAIDNEEGLPRPQLSGLWWRGQGDMEWQGKALQIRWEMDWHWLTPGVQVALHTGPIHAEGWIGADWGDWTLQHWRAQLPMDLINDFMPQGEAHGNLDLALASLSIRENTIAEATGTLRYQGGQVSLGPGMEMPLPPLDGVLAMTPLGPSLSITGPESRPLAHAQVEGKTLTLQVFRALPLLLGMGEEGNTEDVIFSTQHELSLPDANAG</sequence>
<keyword evidence="5" id="KW-1003">Cell membrane</keyword>
<gene>
    <name evidence="11" type="ORF">D4A39_12570</name>
</gene>
<accession>A0A418XXI5</accession>